<organism evidence="1">
    <name type="scientific">Downingia cuspidata</name>
    <dbReference type="NCBI Taxonomy" id="101772"/>
    <lineage>
        <taxon>Eukaryota</taxon>
        <taxon>Viridiplantae</taxon>
        <taxon>Streptophyta</taxon>
        <taxon>Embryophyta</taxon>
        <taxon>Tracheophyta</taxon>
        <taxon>Spermatophyta</taxon>
        <taxon>Magnoliopsida</taxon>
        <taxon>eudicotyledons</taxon>
        <taxon>Gunneridae</taxon>
        <taxon>Pentapetalae</taxon>
        <taxon>asterids</taxon>
        <taxon>campanulids</taxon>
        <taxon>Asterales</taxon>
        <taxon>Campanulaceae</taxon>
        <taxon>Downingia</taxon>
    </lineage>
</organism>
<protein>
    <submittedName>
        <fullName evidence="1">Uncharacterized protein</fullName>
    </submittedName>
</protein>
<keyword evidence="1" id="KW-0934">Plastid</keyword>
<reference evidence="1" key="1">
    <citation type="journal article" date="2017" name="Am. J. Bot.">
        <title>The East Asian origin of the giant lobelias.</title>
        <authorList>
            <person name="Knox E.B."/>
            <person name="Li C."/>
        </authorList>
    </citation>
    <scope>NUCLEOTIDE SEQUENCE</scope>
</reference>
<sequence length="213" mass="24715">MIINGFSRGKKTPCDYATVPEKNVGGEKLPPCEHEPCPELIPGGCKDSGRYPGDYRKRPHCGSYSSTTRTQVCPFKNLWSRLHYRNYSSTTRTQVCPFKNFWSRLHYRNYSCATRTQVCPFTNLGYRRHYGNYSCAPFEKDKFGSGWRLGETWLKQHVQELEQKYANRLEVKKLLYSKLSRAAQKHQGKPNYRFLGFLHGAIEAVKTLTEIRS</sequence>
<evidence type="ECO:0000313" key="1">
    <source>
        <dbReference type="EMBL" id="ASA34587.1"/>
    </source>
</evidence>
<dbReference type="AlphaFoldDB" id="A0A1Z2QT69"/>
<geneLocation type="plastid" evidence="1"/>
<dbReference type="GeneID" id="33367815"/>
<name>A0A1Z2QT69_9ASTR</name>
<dbReference type="EMBL" id="MF061171">
    <property type="protein sequence ID" value="ASA34587.1"/>
    <property type="molecule type" value="Genomic_DNA"/>
</dbReference>
<proteinExistence type="predicted"/>
<gene>
    <name evidence="1" type="primary">ORF213</name>
    <name evidence="1" type="ORF">Do_cus1Pt0112</name>
</gene>
<dbReference type="RefSeq" id="YP_009403394.1">
    <property type="nucleotide sequence ID" value="NC_035359.1"/>
</dbReference>
<accession>A0A1Z2QT69</accession>